<dbReference type="PANTHER" id="PTHR43156">
    <property type="entry name" value="STAGE II SPORULATION PROTEIN E-RELATED"/>
    <property type="match status" value="1"/>
</dbReference>
<dbReference type="Pfam" id="PF07228">
    <property type="entry name" value="SpoIIE"/>
    <property type="match status" value="1"/>
</dbReference>
<dbReference type="SMART" id="SM00331">
    <property type="entry name" value="PP2C_SIG"/>
    <property type="match status" value="1"/>
</dbReference>
<dbReference type="InterPro" id="IPR036457">
    <property type="entry name" value="PPM-type-like_dom_sf"/>
</dbReference>
<proteinExistence type="predicted"/>
<keyword evidence="4" id="KW-1185">Reference proteome</keyword>
<dbReference type="InterPro" id="IPR001932">
    <property type="entry name" value="PPM-type_phosphatase-like_dom"/>
</dbReference>
<protein>
    <submittedName>
        <fullName evidence="3">PP2C family protein-serine/threonine phosphatase</fullName>
        <ecNumber evidence="3">3.1.3.16</ecNumber>
    </submittedName>
</protein>
<accession>A0ABV8WRQ0</accession>
<evidence type="ECO:0000313" key="4">
    <source>
        <dbReference type="Proteomes" id="UP001595882"/>
    </source>
</evidence>
<dbReference type="EMBL" id="JBHSDT010000001">
    <property type="protein sequence ID" value="MFC4401654.1"/>
    <property type="molecule type" value="Genomic_DNA"/>
</dbReference>
<dbReference type="Gene3D" id="3.60.40.10">
    <property type="entry name" value="PPM-type phosphatase domain"/>
    <property type="match status" value="1"/>
</dbReference>
<keyword evidence="1 3" id="KW-0378">Hydrolase</keyword>
<reference evidence="4" key="1">
    <citation type="journal article" date="2019" name="Int. J. Syst. Evol. Microbiol.">
        <title>The Global Catalogue of Microorganisms (GCM) 10K type strain sequencing project: providing services to taxonomists for standard genome sequencing and annotation.</title>
        <authorList>
            <consortium name="The Broad Institute Genomics Platform"/>
            <consortium name="The Broad Institute Genome Sequencing Center for Infectious Disease"/>
            <person name="Wu L."/>
            <person name="Ma J."/>
        </authorList>
    </citation>
    <scope>NUCLEOTIDE SEQUENCE [LARGE SCALE GENOMIC DNA]</scope>
    <source>
        <strain evidence="4">CCUG 37865</strain>
    </source>
</reference>
<evidence type="ECO:0000256" key="1">
    <source>
        <dbReference type="ARBA" id="ARBA00022801"/>
    </source>
</evidence>
<gene>
    <name evidence="3" type="ORF">ACFOY7_00890</name>
</gene>
<dbReference type="RefSeq" id="WP_390248441.1">
    <property type="nucleotide sequence ID" value="NZ_JBHSDT010000001.1"/>
</dbReference>
<feature type="domain" description="PPM-type phosphatase" evidence="2">
    <location>
        <begin position="43"/>
        <end position="261"/>
    </location>
</feature>
<dbReference type="GO" id="GO:0004722">
    <property type="term" value="F:protein serine/threonine phosphatase activity"/>
    <property type="evidence" value="ECO:0007669"/>
    <property type="project" value="UniProtKB-EC"/>
</dbReference>
<dbReference type="SUPFAM" id="SSF81606">
    <property type="entry name" value="PP2C-like"/>
    <property type="match status" value="1"/>
</dbReference>
<name>A0ABV8WRQ0_9BACI</name>
<dbReference type="InterPro" id="IPR052016">
    <property type="entry name" value="Bact_Sigma-Reg"/>
</dbReference>
<dbReference type="PANTHER" id="PTHR43156:SF2">
    <property type="entry name" value="STAGE II SPORULATION PROTEIN E"/>
    <property type="match status" value="1"/>
</dbReference>
<dbReference type="EC" id="3.1.3.16" evidence="3"/>
<dbReference type="Proteomes" id="UP001595882">
    <property type="component" value="Unassembled WGS sequence"/>
</dbReference>
<organism evidence="3 4">
    <name type="scientific">Gracilibacillus xinjiangensis</name>
    <dbReference type="NCBI Taxonomy" id="1193282"/>
    <lineage>
        <taxon>Bacteria</taxon>
        <taxon>Bacillati</taxon>
        <taxon>Bacillota</taxon>
        <taxon>Bacilli</taxon>
        <taxon>Bacillales</taxon>
        <taxon>Bacillaceae</taxon>
        <taxon>Gracilibacillus</taxon>
    </lineage>
</organism>
<evidence type="ECO:0000259" key="2">
    <source>
        <dbReference type="SMART" id="SM00331"/>
    </source>
</evidence>
<sequence length="278" mass="31240">MYKRELTLLNEQVTGEWNKTLEREIQLARNIQMKLLNGEKPVIENSEVSGRSIPARLIGGDYYDFYLLQNGKLRIVIGDVMGKGIPAAMLMILTRGAFRSAAESTKGPGETLTAMNKAIYDDLRKLSSFVTVLCADWDPKSYVLTYASAGHNFPLVVRSGKGVIEIPKTKGVMLGGLPQTTYYVNSISLNEGDLVFFYTDGITEAQNREGEMYRIDRLQEVLLKNYRFDVEEVEKSIIESLDVFTENVPQRDDITMVLLKVAQGKTNITSYNSPVIYP</sequence>
<evidence type="ECO:0000313" key="3">
    <source>
        <dbReference type="EMBL" id="MFC4401654.1"/>
    </source>
</evidence>
<comment type="caution">
    <text evidence="3">The sequence shown here is derived from an EMBL/GenBank/DDBJ whole genome shotgun (WGS) entry which is preliminary data.</text>
</comment>